<accession>A0ABP6P928</accession>
<dbReference type="InterPro" id="IPR018958">
    <property type="entry name" value="Knr4/Smi1-like_dom"/>
</dbReference>
<evidence type="ECO:0000259" key="2">
    <source>
        <dbReference type="SMART" id="SM00860"/>
    </source>
</evidence>
<dbReference type="SUPFAM" id="SSF160631">
    <property type="entry name" value="SMI1/KNR4-like"/>
    <property type="match status" value="1"/>
</dbReference>
<comment type="caution">
    <text evidence="3">The sequence shown here is derived from an EMBL/GenBank/DDBJ whole genome shotgun (WGS) entry which is preliminary data.</text>
</comment>
<evidence type="ECO:0000313" key="3">
    <source>
        <dbReference type="EMBL" id="GAA3169702.1"/>
    </source>
</evidence>
<feature type="domain" description="Knr4/Smi1-like" evidence="2">
    <location>
        <begin position="16"/>
        <end position="135"/>
    </location>
</feature>
<protein>
    <recommendedName>
        <fullName evidence="2">Knr4/Smi1-like domain-containing protein</fullName>
    </recommendedName>
</protein>
<sequence length="206" mass="22297">MAAWRATAWFHEPGPPGSPGDLESVEDAVQRRLPGGLRELYLRHDGGSWLGGDLALLPLLNGDDLSVARAWAAHREWNWPVPEEVAIFGSDGGGDPLGLWLPAAAARPVVVRIGALFEPGCMGVVGEDLNAFLRAWTAYYLLPDRKVVTPGLDALELPEHLRADDPDDETLAQIIEWASPSLKGSMTDPYEAELTADDVRRIASDG</sequence>
<feature type="region of interest" description="Disordered" evidence="1">
    <location>
        <begin position="1"/>
        <end position="23"/>
    </location>
</feature>
<organism evidence="3 4">
    <name type="scientific">Blastococcus jejuensis</name>
    <dbReference type="NCBI Taxonomy" id="351224"/>
    <lineage>
        <taxon>Bacteria</taxon>
        <taxon>Bacillati</taxon>
        <taxon>Actinomycetota</taxon>
        <taxon>Actinomycetes</taxon>
        <taxon>Geodermatophilales</taxon>
        <taxon>Geodermatophilaceae</taxon>
        <taxon>Blastococcus</taxon>
    </lineage>
</organism>
<gene>
    <name evidence="3" type="ORF">GCM10010531_23480</name>
</gene>
<name>A0ABP6P928_9ACTN</name>
<keyword evidence="4" id="KW-1185">Reference proteome</keyword>
<dbReference type="Pfam" id="PF09346">
    <property type="entry name" value="SMI1_KNR4"/>
    <property type="match status" value="1"/>
</dbReference>
<dbReference type="InterPro" id="IPR037883">
    <property type="entry name" value="Knr4/Smi1-like_sf"/>
</dbReference>
<dbReference type="EMBL" id="BAAAVV010000005">
    <property type="protein sequence ID" value="GAA3169702.1"/>
    <property type="molecule type" value="Genomic_DNA"/>
</dbReference>
<evidence type="ECO:0000313" key="4">
    <source>
        <dbReference type="Proteomes" id="UP001499924"/>
    </source>
</evidence>
<reference evidence="4" key="1">
    <citation type="journal article" date="2019" name="Int. J. Syst. Evol. Microbiol.">
        <title>The Global Catalogue of Microorganisms (GCM) 10K type strain sequencing project: providing services to taxonomists for standard genome sequencing and annotation.</title>
        <authorList>
            <consortium name="The Broad Institute Genomics Platform"/>
            <consortium name="The Broad Institute Genome Sequencing Center for Infectious Disease"/>
            <person name="Wu L."/>
            <person name="Ma J."/>
        </authorList>
    </citation>
    <scope>NUCLEOTIDE SEQUENCE [LARGE SCALE GENOMIC DNA]</scope>
    <source>
        <strain evidence="4">JCM 15614</strain>
    </source>
</reference>
<proteinExistence type="predicted"/>
<dbReference type="Proteomes" id="UP001499924">
    <property type="component" value="Unassembled WGS sequence"/>
</dbReference>
<dbReference type="SMART" id="SM00860">
    <property type="entry name" value="SMI1_KNR4"/>
    <property type="match status" value="1"/>
</dbReference>
<evidence type="ECO:0000256" key="1">
    <source>
        <dbReference type="SAM" id="MobiDB-lite"/>
    </source>
</evidence>
<dbReference type="RefSeq" id="WP_344689060.1">
    <property type="nucleotide sequence ID" value="NZ_BAAAVV010000005.1"/>
</dbReference>